<dbReference type="GO" id="GO:0008139">
    <property type="term" value="F:nuclear localization sequence binding"/>
    <property type="evidence" value="ECO:0007669"/>
    <property type="project" value="InterPro"/>
</dbReference>
<name>A0A183AEJ2_9TREM</name>
<protein>
    <submittedName>
        <fullName evidence="11">Nucleoporin like 2</fullName>
    </submittedName>
</protein>
<keyword evidence="8" id="KW-0175">Coiled coil</keyword>
<evidence type="ECO:0000256" key="1">
    <source>
        <dbReference type="ARBA" id="ARBA00004567"/>
    </source>
</evidence>
<evidence type="ECO:0000256" key="6">
    <source>
        <dbReference type="ARBA" id="ARBA00023132"/>
    </source>
</evidence>
<dbReference type="Pfam" id="PF15967">
    <property type="entry name" value="Nucleoporin_FG2"/>
    <property type="match status" value="1"/>
</dbReference>
<dbReference type="PANTHER" id="PTHR13437:SF2">
    <property type="entry name" value="NUCLEOPORIN P58_P45"/>
    <property type="match status" value="1"/>
</dbReference>
<organism evidence="11">
    <name type="scientific">Echinostoma caproni</name>
    <dbReference type="NCBI Taxonomy" id="27848"/>
    <lineage>
        <taxon>Eukaryota</taxon>
        <taxon>Metazoa</taxon>
        <taxon>Spiralia</taxon>
        <taxon>Lophotrochozoa</taxon>
        <taxon>Platyhelminthes</taxon>
        <taxon>Trematoda</taxon>
        <taxon>Digenea</taxon>
        <taxon>Plagiorchiida</taxon>
        <taxon>Echinostomata</taxon>
        <taxon>Echinostomatoidea</taxon>
        <taxon>Echinostomatidae</taxon>
        <taxon>Echinostoma</taxon>
    </lineage>
</organism>
<keyword evidence="10" id="KW-1185">Reference proteome</keyword>
<dbReference type="OrthoDB" id="2538017at2759"/>
<evidence type="ECO:0000313" key="9">
    <source>
        <dbReference type="EMBL" id="VDP75365.1"/>
    </source>
</evidence>
<dbReference type="GO" id="GO:0005643">
    <property type="term" value="C:nuclear pore"/>
    <property type="evidence" value="ECO:0007669"/>
    <property type="project" value="UniProtKB-SubCell"/>
</dbReference>
<dbReference type="InterPro" id="IPR024882">
    <property type="entry name" value="NUP58/p45/49"/>
</dbReference>
<accession>A0A183AEJ2</accession>
<evidence type="ECO:0000313" key="10">
    <source>
        <dbReference type="Proteomes" id="UP000272942"/>
    </source>
</evidence>
<dbReference type="WBParaSite" id="ECPE_0000539001-mRNA-1">
    <property type="protein sequence ID" value="ECPE_0000539001-mRNA-1"/>
    <property type="gene ID" value="ECPE_0000539001"/>
</dbReference>
<evidence type="ECO:0000256" key="7">
    <source>
        <dbReference type="ARBA" id="ARBA00023242"/>
    </source>
</evidence>
<evidence type="ECO:0000256" key="3">
    <source>
        <dbReference type="ARBA" id="ARBA00022816"/>
    </source>
</evidence>
<evidence type="ECO:0000313" key="11">
    <source>
        <dbReference type="WBParaSite" id="ECPE_0000539001-mRNA-1"/>
    </source>
</evidence>
<evidence type="ECO:0000256" key="4">
    <source>
        <dbReference type="ARBA" id="ARBA00022927"/>
    </source>
</evidence>
<keyword evidence="2" id="KW-0813">Transport</keyword>
<dbReference type="EMBL" id="UZAN01042229">
    <property type="protein sequence ID" value="VDP75365.1"/>
    <property type="molecule type" value="Genomic_DNA"/>
</dbReference>
<dbReference type="Proteomes" id="UP000272942">
    <property type="component" value="Unassembled WGS sequence"/>
</dbReference>
<evidence type="ECO:0000256" key="2">
    <source>
        <dbReference type="ARBA" id="ARBA00022448"/>
    </source>
</evidence>
<reference evidence="9 10" key="2">
    <citation type="submission" date="2018-11" db="EMBL/GenBank/DDBJ databases">
        <authorList>
            <consortium name="Pathogen Informatics"/>
        </authorList>
    </citation>
    <scope>NUCLEOTIDE SEQUENCE [LARGE SCALE GENOMIC DNA]</scope>
    <source>
        <strain evidence="9 10">Egypt</strain>
    </source>
</reference>
<keyword evidence="7" id="KW-0539">Nucleus</keyword>
<comment type="subcellular location">
    <subcellularLocation>
        <location evidence="1">Nucleus</location>
        <location evidence="1">Nuclear pore complex</location>
    </subcellularLocation>
</comment>
<dbReference type="Gene3D" id="6.10.140.1350">
    <property type="match status" value="1"/>
</dbReference>
<gene>
    <name evidence="9" type="ORF">ECPE_LOCUS5377</name>
</gene>
<proteinExistence type="predicted"/>
<sequence>MSAFGLLGSSALAKQSQSQQPKDQPLCPELVATVDNFKTFLAEQKKLREELVNLSQQPLVKLKDELSCMMQQVSAVTAGLRRIAAQRERLKEDVRKEETNMGIVQRNADCGPVVQYENNATIEYFLNKLVEFDTRMRSYKQELEVIEEIISSQNRCCLSPKDLVGLLRQMDNEFICLAAQLHTAYEKVKGLKTRYLRSFRTTSGDSRNPFSEVEAASAKLRQLDNNLDFTLLSLKRTSGVKTPYGPTPFSAITNSTTPLLPALTNQAGPVGLSSQPNPLGPQAPSLLGQTTSAGLNPSFGLGLGSSPFAQSAATQPSALSGPFQLNSLGATTTTSTVSGTLPSLGLGLNTSSAQKPAFGFGLATSNATPGVGTSPFGLTAQPTTSTAAASPFSSLFQGTTATGGTSNVLFGTGANTPSSSGDSLFGKRVAAKPTSLFLPKT</sequence>
<dbReference type="GO" id="GO:0015031">
    <property type="term" value="P:protein transport"/>
    <property type="evidence" value="ECO:0007669"/>
    <property type="project" value="UniProtKB-KW"/>
</dbReference>
<dbReference type="GO" id="GO:0017056">
    <property type="term" value="F:structural constituent of nuclear pore"/>
    <property type="evidence" value="ECO:0007669"/>
    <property type="project" value="InterPro"/>
</dbReference>
<dbReference type="AlphaFoldDB" id="A0A183AEJ2"/>
<keyword evidence="6" id="KW-0906">Nuclear pore complex</keyword>
<reference evidence="11" key="1">
    <citation type="submission" date="2016-06" db="UniProtKB">
        <authorList>
            <consortium name="WormBaseParasite"/>
        </authorList>
    </citation>
    <scope>IDENTIFICATION</scope>
</reference>
<feature type="coiled-coil region" evidence="8">
    <location>
        <begin position="37"/>
        <end position="107"/>
    </location>
</feature>
<dbReference type="GO" id="GO:0051028">
    <property type="term" value="P:mRNA transport"/>
    <property type="evidence" value="ECO:0007669"/>
    <property type="project" value="UniProtKB-KW"/>
</dbReference>
<keyword evidence="4" id="KW-0653">Protein transport</keyword>
<keyword evidence="3" id="KW-0509">mRNA transport</keyword>
<evidence type="ECO:0000256" key="8">
    <source>
        <dbReference type="SAM" id="Coils"/>
    </source>
</evidence>
<keyword evidence="5" id="KW-0811">Translocation</keyword>
<dbReference type="PANTHER" id="PTHR13437">
    <property type="entry name" value="NUCLEOPORIN P58/P45 NUCLEOPORIN-LIKE PROTEIN 1"/>
    <property type="match status" value="1"/>
</dbReference>
<evidence type="ECO:0000256" key="5">
    <source>
        <dbReference type="ARBA" id="ARBA00023010"/>
    </source>
</evidence>